<evidence type="ECO:0000313" key="3">
    <source>
        <dbReference type="Proteomes" id="UP000003752"/>
    </source>
</evidence>
<comment type="caution">
    <text evidence="2">The sequence shown here is derived from an EMBL/GenBank/DDBJ whole genome shotgun (WGS) entry which is preliminary data.</text>
</comment>
<reference evidence="2 3" key="1">
    <citation type="submission" date="2009-01" db="EMBL/GenBank/DDBJ databases">
        <authorList>
            <person name="Qin X."/>
            <person name="Bachman B."/>
            <person name="Battles P."/>
            <person name="Bell A."/>
            <person name="Bess C."/>
            <person name="Bickham C."/>
            <person name="Chaboub L."/>
            <person name="Chen D."/>
            <person name="Coyle M."/>
            <person name="Deiros D.R."/>
            <person name="Dinh H."/>
            <person name="Forbes L."/>
            <person name="Fowler G."/>
            <person name="Francisco L."/>
            <person name="Fu Q."/>
            <person name="Gubbala S."/>
            <person name="Hale W."/>
            <person name="Han Y."/>
            <person name="Hemphill L."/>
            <person name="Highlander S.K."/>
            <person name="Hirani K."/>
            <person name="Hogues M."/>
            <person name="Jackson L."/>
            <person name="Jakkamsetti A."/>
            <person name="Javaid M."/>
            <person name="Jiang H."/>
            <person name="Korchina V."/>
            <person name="Kovar C."/>
            <person name="Lara F."/>
            <person name="Lee S."/>
            <person name="Mata R."/>
            <person name="Mathew T."/>
            <person name="Moen C."/>
            <person name="Morales K."/>
            <person name="Munidasa M."/>
            <person name="Nazareth L."/>
            <person name="Ngo R."/>
            <person name="Nguyen L."/>
            <person name="Okwuonu G."/>
            <person name="Ongeri F."/>
            <person name="Patil S."/>
            <person name="Petrosino J."/>
            <person name="Pham C."/>
            <person name="Pham P."/>
            <person name="Pu L.-L."/>
            <person name="Puazo M."/>
            <person name="Raj R."/>
            <person name="Reid J."/>
            <person name="Rouhana J."/>
            <person name="Saada N."/>
            <person name="Shang Y."/>
            <person name="Simmons D."/>
            <person name="Thornton R."/>
            <person name="Warren J."/>
            <person name="Weissenberger G."/>
            <person name="Zhang J."/>
            <person name="Zhang L."/>
            <person name="Zhou C."/>
            <person name="Zhu D."/>
            <person name="Muzny D."/>
            <person name="Worley K."/>
            <person name="Gibbs R."/>
        </authorList>
    </citation>
    <scope>NUCLEOTIDE SEQUENCE [LARGE SCALE GENOMIC DNA]</scope>
    <source>
        <strain evidence="3">ATCC 8290 / DSM 20176 / CCUG 30140 / JCM 1155 / KCTC 3500 / NBRC 15886 / NCIMB 8040 / NRRL B-1843 / 9</strain>
    </source>
</reference>
<name>C0XGM9_LENH9</name>
<dbReference type="Proteomes" id="UP000003752">
    <property type="component" value="Unassembled WGS sequence"/>
</dbReference>
<proteinExistence type="predicted"/>
<dbReference type="Gene3D" id="2.60.40.10">
    <property type="entry name" value="Immunoglobulins"/>
    <property type="match status" value="1"/>
</dbReference>
<dbReference type="AlphaFoldDB" id="C0XGM9"/>
<dbReference type="EMBL" id="ACGP01000088">
    <property type="protein sequence ID" value="EEI25441.1"/>
    <property type="molecule type" value="Genomic_DNA"/>
</dbReference>
<keyword evidence="1" id="KW-0732">Signal</keyword>
<sequence>MKKFNLVLGLALPFMFLSSVNASSHKLTIKINPINNQAKTITGKTTKGTNITLYEGQKTIAKKKSNGNFSMKVTKPLNFKNKYQLLATKKGYKSQKINLKIVVKEINYDAKIKQINAKIEAIKNQIKPLNQQVQSMEPFVNALENDDTTSSDYQIALQQAQQTEGSTEAYENQYNSLKAQIKTDSSALGLLYDQRQTYIYKSLQRLLKC</sequence>
<evidence type="ECO:0008006" key="4">
    <source>
        <dbReference type="Google" id="ProtNLM"/>
    </source>
</evidence>
<keyword evidence="3" id="KW-1185">Reference proteome</keyword>
<dbReference type="InterPro" id="IPR013783">
    <property type="entry name" value="Ig-like_fold"/>
</dbReference>
<dbReference type="SMR" id="C0XGM9"/>
<feature type="chain" id="PRO_5009949803" description="Bacterial Ig domain-containing protein" evidence="1">
    <location>
        <begin position="23"/>
        <end position="209"/>
    </location>
</feature>
<evidence type="ECO:0000256" key="1">
    <source>
        <dbReference type="SAM" id="SignalP"/>
    </source>
</evidence>
<feature type="signal peptide" evidence="1">
    <location>
        <begin position="1"/>
        <end position="22"/>
    </location>
</feature>
<dbReference type="RefSeq" id="WP_003635257.1">
    <property type="nucleotide sequence ID" value="NZ_AZDF01000009.1"/>
</dbReference>
<accession>C0XGM9</accession>
<evidence type="ECO:0000313" key="2">
    <source>
        <dbReference type="EMBL" id="EEI25441.1"/>
    </source>
</evidence>
<dbReference type="PATRIC" id="fig|1423757.3.peg.2613"/>
<organism evidence="2 3">
    <name type="scientific">Lentilactobacillus hilgardii (strain ATCC 8290 / DSM 20176 / CCUG 30140 / JCM 1155 / KCTC 3500 / NBRC 15886 / NCIMB 8040 / NRRL B-1843 / 9)</name>
    <dbReference type="NCBI Taxonomy" id="1423757"/>
    <lineage>
        <taxon>Bacteria</taxon>
        <taxon>Bacillati</taxon>
        <taxon>Bacillota</taxon>
        <taxon>Bacilli</taxon>
        <taxon>Lactobacillales</taxon>
        <taxon>Lactobacillaceae</taxon>
        <taxon>Lentilactobacillus</taxon>
    </lineage>
</organism>
<protein>
    <recommendedName>
        <fullName evidence="4">Bacterial Ig domain-containing protein</fullName>
    </recommendedName>
</protein>
<dbReference type="HOGENOM" id="CLU_1314090_0_0_9"/>
<gene>
    <name evidence="2" type="ORF">HMPREF0519_0390</name>
</gene>